<evidence type="ECO:0000313" key="2">
    <source>
        <dbReference type="Proteomes" id="UP000186817"/>
    </source>
</evidence>
<comment type="caution">
    <text evidence="1">The sequence shown here is derived from an EMBL/GenBank/DDBJ whole genome shotgun (WGS) entry which is preliminary data.</text>
</comment>
<dbReference type="AlphaFoldDB" id="A0A1Q9CWL3"/>
<accession>A0A1Q9CWL3</accession>
<organism evidence="1 2">
    <name type="scientific">Symbiodinium microadriaticum</name>
    <name type="common">Dinoflagellate</name>
    <name type="synonym">Zooxanthella microadriatica</name>
    <dbReference type="NCBI Taxonomy" id="2951"/>
    <lineage>
        <taxon>Eukaryota</taxon>
        <taxon>Sar</taxon>
        <taxon>Alveolata</taxon>
        <taxon>Dinophyceae</taxon>
        <taxon>Suessiales</taxon>
        <taxon>Symbiodiniaceae</taxon>
        <taxon>Symbiodinium</taxon>
    </lineage>
</organism>
<sequence>MWANIPFYLWQMSEREHAQLDQVLPTYRLNGAVKDEVFKVRAQKADSSTDIWDIQDDKPSYTRRGESRQHILAIVAVSQCAYSVAMLP</sequence>
<evidence type="ECO:0000313" key="1">
    <source>
        <dbReference type="EMBL" id="OLP87314.1"/>
    </source>
</evidence>
<gene>
    <name evidence="1" type="ORF">AK812_SmicGene31493</name>
</gene>
<proteinExistence type="predicted"/>
<dbReference type="Proteomes" id="UP000186817">
    <property type="component" value="Unassembled WGS sequence"/>
</dbReference>
<protein>
    <submittedName>
        <fullName evidence="1">Uncharacterized protein</fullName>
    </submittedName>
</protein>
<name>A0A1Q9CWL3_SYMMI</name>
<dbReference type="EMBL" id="LSRX01000867">
    <property type="protein sequence ID" value="OLP87314.1"/>
    <property type="molecule type" value="Genomic_DNA"/>
</dbReference>
<reference evidence="1 2" key="1">
    <citation type="submission" date="2016-02" db="EMBL/GenBank/DDBJ databases">
        <title>Genome analysis of coral dinoflagellate symbionts highlights evolutionary adaptations to a symbiotic lifestyle.</title>
        <authorList>
            <person name="Aranda M."/>
            <person name="Li Y."/>
            <person name="Liew Y.J."/>
            <person name="Baumgarten S."/>
            <person name="Simakov O."/>
            <person name="Wilson M."/>
            <person name="Piel J."/>
            <person name="Ashoor H."/>
            <person name="Bougouffa S."/>
            <person name="Bajic V.B."/>
            <person name="Ryu T."/>
            <person name="Ravasi T."/>
            <person name="Bayer T."/>
            <person name="Micklem G."/>
            <person name="Kim H."/>
            <person name="Bhak J."/>
            <person name="Lajeunesse T.C."/>
            <person name="Voolstra C.R."/>
        </authorList>
    </citation>
    <scope>NUCLEOTIDE SEQUENCE [LARGE SCALE GENOMIC DNA]</scope>
    <source>
        <strain evidence="1 2">CCMP2467</strain>
    </source>
</reference>
<keyword evidence="2" id="KW-1185">Reference proteome</keyword>